<dbReference type="InterPro" id="IPR009081">
    <property type="entry name" value="PP-bd_ACP"/>
</dbReference>
<evidence type="ECO:0000256" key="4">
    <source>
        <dbReference type="ARBA" id="ARBA00022832"/>
    </source>
</evidence>
<dbReference type="InterPro" id="IPR050091">
    <property type="entry name" value="PKS_NRPS_Biosynth_Enz"/>
</dbReference>
<evidence type="ECO:0000259" key="8">
    <source>
        <dbReference type="PROSITE" id="PS50075"/>
    </source>
</evidence>
<dbReference type="InterPro" id="IPR014031">
    <property type="entry name" value="Ketoacyl_synth_C"/>
</dbReference>
<dbReference type="SUPFAM" id="SSF55048">
    <property type="entry name" value="Probable ACP-binding domain of malonyl-CoA ACP transacylase"/>
    <property type="match status" value="1"/>
</dbReference>
<organism evidence="10 11">
    <name type="scientific">Paenibacillus algicola</name>
    <dbReference type="NCBI Taxonomy" id="2565926"/>
    <lineage>
        <taxon>Bacteria</taxon>
        <taxon>Bacillati</taxon>
        <taxon>Bacillota</taxon>
        <taxon>Bacilli</taxon>
        <taxon>Bacillales</taxon>
        <taxon>Paenibacillaceae</taxon>
        <taxon>Paenibacillus</taxon>
    </lineage>
</organism>
<dbReference type="Pfam" id="PF00109">
    <property type="entry name" value="ketoacyl-synt"/>
    <property type="match status" value="1"/>
</dbReference>
<evidence type="ECO:0000313" key="10">
    <source>
        <dbReference type="EMBL" id="QCT04336.1"/>
    </source>
</evidence>
<dbReference type="Gene3D" id="3.40.366.10">
    <property type="entry name" value="Malonyl-Coenzyme A Acyl Carrier Protein, domain 2"/>
    <property type="match status" value="1"/>
</dbReference>
<dbReference type="KEGG" id="palo:E6C60_3626"/>
<dbReference type="InterPro" id="IPR036736">
    <property type="entry name" value="ACP-like_sf"/>
</dbReference>
<keyword evidence="2" id="KW-0597">Phosphoprotein</keyword>
<dbReference type="Gene3D" id="3.30.70.250">
    <property type="entry name" value="Malonyl-CoA ACP transacylase, ACP-binding"/>
    <property type="match status" value="1"/>
</dbReference>
<name>A0A4P8XN97_9BACL</name>
<evidence type="ECO:0000256" key="3">
    <source>
        <dbReference type="ARBA" id="ARBA00022679"/>
    </source>
</evidence>
<dbReference type="Pfam" id="PF00698">
    <property type="entry name" value="Acyl_transf_1"/>
    <property type="match status" value="1"/>
</dbReference>
<keyword evidence="1" id="KW-0596">Phosphopantetheine</keyword>
<dbReference type="SMART" id="SM00823">
    <property type="entry name" value="PKS_PP"/>
    <property type="match status" value="1"/>
</dbReference>
<dbReference type="EMBL" id="CP040396">
    <property type="protein sequence ID" value="QCT04336.1"/>
    <property type="molecule type" value="Genomic_DNA"/>
</dbReference>
<evidence type="ECO:0000259" key="9">
    <source>
        <dbReference type="PROSITE" id="PS52004"/>
    </source>
</evidence>
<dbReference type="InterPro" id="IPR001227">
    <property type="entry name" value="Ac_transferase_dom_sf"/>
</dbReference>
<dbReference type="AlphaFoldDB" id="A0A4P8XN97"/>
<dbReference type="Gene3D" id="1.10.1200.10">
    <property type="entry name" value="ACP-like"/>
    <property type="match status" value="1"/>
</dbReference>
<evidence type="ECO:0000256" key="1">
    <source>
        <dbReference type="ARBA" id="ARBA00022450"/>
    </source>
</evidence>
<dbReference type="Pfam" id="PF02801">
    <property type="entry name" value="Ketoacyl-synt_C"/>
    <property type="match status" value="1"/>
</dbReference>
<dbReference type="PANTHER" id="PTHR43775:SF51">
    <property type="entry name" value="INACTIVE PHENOLPHTHIOCEROL SYNTHESIS POLYKETIDE SYNTHASE TYPE I PKS1-RELATED"/>
    <property type="match status" value="1"/>
</dbReference>
<dbReference type="CDD" id="cd00833">
    <property type="entry name" value="PKS"/>
    <property type="match status" value="1"/>
</dbReference>
<dbReference type="PROSITE" id="PS50075">
    <property type="entry name" value="CARRIER"/>
    <property type="match status" value="1"/>
</dbReference>
<protein>
    <submittedName>
        <fullName evidence="10">Beta-ketoacyl synthase</fullName>
    </submittedName>
</protein>
<reference evidence="10 11" key="1">
    <citation type="submission" date="2019-05" db="EMBL/GenBank/DDBJ databases">
        <authorList>
            <person name="Chen C."/>
        </authorList>
    </citation>
    <scope>NUCLEOTIDE SEQUENCE [LARGE SCALE GENOMIC DNA]</scope>
    <source>
        <strain evidence="10 11">HB172198</strain>
    </source>
</reference>
<dbReference type="Proteomes" id="UP000300879">
    <property type="component" value="Chromosome"/>
</dbReference>
<dbReference type="GO" id="GO:0006633">
    <property type="term" value="P:fatty acid biosynthetic process"/>
    <property type="evidence" value="ECO:0007669"/>
    <property type="project" value="TreeGrafter"/>
</dbReference>
<dbReference type="Pfam" id="PF00550">
    <property type="entry name" value="PP-binding"/>
    <property type="match status" value="1"/>
</dbReference>
<evidence type="ECO:0000313" key="11">
    <source>
        <dbReference type="Proteomes" id="UP000300879"/>
    </source>
</evidence>
<dbReference type="GO" id="GO:0031177">
    <property type="term" value="F:phosphopantetheine binding"/>
    <property type="evidence" value="ECO:0007669"/>
    <property type="project" value="InterPro"/>
</dbReference>
<dbReference type="InterPro" id="IPR020841">
    <property type="entry name" value="PKS_Beta-ketoAc_synthase_dom"/>
</dbReference>
<dbReference type="GO" id="GO:0004312">
    <property type="term" value="F:fatty acid synthase activity"/>
    <property type="evidence" value="ECO:0007669"/>
    <property type="project" value="TreeGrafter"/>
</dbReference>
<dbReference type="Gene3D" id="3.40.47.10">
    <property type="match status" value="1"/>
</dbReference>
<accession>A0A4P8XN97</accession>
<feature type="region of interest" description="Disordered" evidence="7">
    <location>
        <begin position="898"/>
        <end position="932"/>
    </location>
</feature>
<dbReference type="SUPFAM" id="SSF47336">
    <property type="entry name" value="ACP-like"/>
    <property type="match status" value="1"/>
</dbReference>
<dbReference type="InterPro" id="IPR014043">
    <property type="entry name" value="Acyl_transferase_dom"/>
</dbReference>
<dbReference type="SMART" id="SM00827">
    <property type="entry name" value="PKS_AT"/>
    <property type="match status" value="1"/>
</dbReference>
<dbReference type="Pfam" id="PF22621">
    <property type="entry name" value="CurL-like_PKS_C"/>
    <property type="match status" value="1"/>
</dbReference>
<dbReference type="InterPro" id="IPR016035">
    <property type="entry name" value="Acyl_Trfase/lysoPLipase"/>
</dbReference>
<keyword evidence="6" id="KW-0511">Multifunctional enzyme</keyword>
<dbReference type="InterPro" id="IPR020806">
    <property type="entry name" value="PKS_PP-bd"/>
</dbReference>
<evidence type="ECO:0000256" key="5">
    <source>
        <dbReference type="ARBA" id="ARBA00023098"/>
    </source>
</evidence>
<dbReference type="Gene3D" id="3.30.70.3290">
    <property type="match status" value="1"/>
</dbReference>
<dbReference type="FunFam" id="3.40.47.10:FF:000042">
    <property type="entry name" value="Polyketide synthase Pks13"/>
    <property type="match status" value="1"/>
</dbReference>
<evidence type="ECO:0000256" key="6">
    <source>
        <dbReference type="ARBA" id="ARBA00023268"/>
    </source>
</evidence>
<evidence type="ECO:0000256" key="2">
    <source>
        <dbReference type="ARBA" id="ARBA00022553"/>
    </source>
</evidence>
<dbReference type="OrthoDB" id="9765680at2"/>
<gene>
    <name evidence="10" type="ORF">E6C60_3626</name>
</gene>
<dbReference type="SUPFAM" id="SSF53901">
    <property type="entry name" value="Thiolase-like"/>
    <property type="match status" value="1"/>
</dbReference>
<dbReference type="SMART" id="SM00825">
    <property type="entry name" value="PKS_KS"/>
    <property type="match status" value="1"/>
</dbReference>
<feature type="domain" description="Ketosynthase family 3 (KS3)" evidence="9">
    <location>
        <begin position="6"/>
        <end position="433"/>
    </location>
</feature>
<evidence type="ECO:0000256" key="7">
    <source>
        <dbReference type="SAM" id="MobiDB-lite"/>
    </source>
</evidence>
<dbReference type="RefSeq" id="WP_138227059.1">
    <property type="nucleotide sequence ID" value="NZ_CP040396.1"/>
</dbReference>
<feature type="domain" description="Carrier" evidence="8">
    <location>
        <begin position="933"/>
        <end position="1008"/>
    </location>
</feature>
<dbReference type="SUPFAM" id="SSF52151">
    <property type="entry name" value="FabD/lysophospholipase-like"/>
    <property type="match status" value="1"/>
</dbReference>
<sequence>MQEMNGTEIAVVGMNCRFPGASNVEAFWSNLVEGTESIVFFSDEELEQAGVKKDVYKRPNYVRAGSIIEDTDQFDATFFGMTPREAEILDPQQRLFLEKGWEALELAGYTPEKYSGRIGVFAGVFSSSYLFHLYSEPGLVDSVGELAIRHGNEKDYLATRMSYKLNLKGPSVSVQTSCSTSLVAVHFAVQSLLGGECDMALAGGVSIVAQQKTGYLHQEGDVLASDGHCRPFDAKASGTIFGNGVGVVVLKRLEDALQEGDTVYAVIKGSAINNDGSDKVSFTAPSVNGQAEVILDAQAMADVLPSTIGMIEAHGTGTPLGDPIEIAALSRVFRMDTEQKGFCAIGSVKSNIGHLGAASGVAGLIKTVLSLHHGVIPPSLHFEQPNPNIDFAQSPFVVNTKARTWEQPEGFPRRAGVSSFGMGGTNAHVVLEESPAVKAAAGVAPAAELLVLSALSEDALEQAADQLQQHLEQHPDLSLADVAFTLQEGRKEFPYRMAFSAGSMAEAAEQLKQRSGKLHARHAAAPKRLGFLFPGQGSQYIGMVRGLYESEPVFREAVDTCCERLQPRLGLDLRTLWWNEQDADAASRLQETSVAQPSLFIVQYAMAKQLEAWGLTPACMLGHSIGEYTAACLAGVFTLEDALELVAERGRLMQSMPPGVMMSVHLPESKTREHLFGSLSVAAVNAPEITVVAGNKEDMERLRDELRQEGIEAYLLHTSHAFHSSMMDPVIEPFTATVSRITLHAPQIPYISNVTGSWIQPEQVMDPGYWGEHVRQSVRFAEGASALMSDPGLLLVEIGPGHVLSGLMSQQGPQTRTPSAVPLIRHPKDRQEDRGFLLQALGRLWCEGVAVKWSDVHPDRIARRIALPTYPFQRKRYWIGQGSLSFLQSGQEVASATAADSSASSYPTDKGEVDSATGVTEPSAPAAAAALDKSPEGVLEEVRGIWEDLFGISPIGLDDDFFTLGGNSMLAIQLMTRIRNAYDIELQLENMFDEPTIRGLARQVIEALPDAKGSPEEEAAELEALLKELEGQSLDDIQRELDKLKEEGVKQS</sequence>
<dbReference type="PROSITE" id="PS52004">
    <property type="entry name" value="KS3_2"/>
    <property type="match status" value="1"/>
</dbReference>
<keyword evidence="3" id="KW-0808">Transferase</keyword>
<dbReference type="InterPro" id="IPR016039">
    <property type="entry name" value="Thiolase-like"/>
</dbReference>
<keyword evidence="4" id="KW-0276">Fatty acid metabolism</keyword>
<dbReference type="PANTHER" id="PTHR43775">
    <property type="entry name" value="FATTY ACID SYNTHASE"/>
    <property type="match status" value="1"/>
</dbReference>
<keyword evidence="5" id="KW-0443">Lipid metabolism</keyword>
<keyword evidence="11" id="KW-1185">Reference proteome</keyword>
<proteinExistence type="predicted"/>
<dbReference type="InterPro" id="IPR016036">
    <property type="entry name" value="Malonyl_transacylase_ACP-bd"/>
</dbReference>
<dbReference type="InterPro" id="IPR014030">
    <property type="entry name" value="Ketoacyl_synth_N"/>
</dbReference>